<sequence>MLLAGDEVARTQRGNNNVYCQDNELASFDWSLTEANADLLDFVRNVFEFRRAHPVLRGGHHPDSLDPAGGGHPEISRHGLRAWQPDWSPSSRLLAVMWCGQHAEGRGPDYVYVAANAHWDDHELELPVVDDGWAWHLFADTAGEEPGAFVPGAEVPLRDPRSYSIKPRSVVALVARPVSGTR</sequence>
<keyword evidence="3" id="KW-1185">Reference proteome</keyword>
<proteinExistence type="predicted"/>
<evidence type="ECO:0000259" key="1">
    <source>
        <dbReference type="Pfam" id="PF21156"/>
    </source>
</evidence>
<organism evidence="2 3">
    <name type="scientific">Saccharothrix ecbatanensis</name>
    <dbReference type="NCBI Taxonomy" id="1105145"/>
    <lineage>
        <taxon>Bacteria</taxon>
        <taxon>Bacillati</taxon>
        <taxon>Actinomycetota</taxon>
        <taxon>Actinomycetes</taxon>
        <taxon>Pseudonocardiales</taxon>
        <taxon>Pseudonocardiaceae</taxon>
        <taxon>Saccharothrix</taxon>
    </lineage>
</organism>
<protein>
    <submittedName>
        <fullName evidence="2">Pullulanase/glycogen debranching enzyme</fullName>
    </submittedName>
</protein>
<dbReference type="InterPro" id="IPR048650">
    <property type="entry name" value="ISOA1-3-like_C"/>
</dbReference>
<accession>A0A7W9HJJ5</accession>
<dbReference type="Proteomes" id="UP000552097">
    <property type="component" value="Unassembled WGS sequence"/>
</dbReference>
<dbReference type="PANTHER" id="PTHR43002">
    <property type="entry name" value="GLYCOGEN DEBRANCHING ENZYME"/>
    <property type="match status" value="1"/>
</dbReference>
<comment type="caution">
    <text evidence="2">The sequence shown here is derived from an EMBL/GenBank/DDBJ whole genome shotgun (WGS) entry which is preliminary data.</text>
</comment>
<evidence type="ECO:0000313" key="3">
    <source>
        <dbReference type="Proteomes" id="UP000552097"/>
    </source>
</evidence>
<dbReference type="RefSeq" id="WP_184920375.1">
    <property type="nucleotide sequence ID" value="NZ_JACHMO010000001.1"/>
</dbReference>
<dbReference type="Gene3D" id="3.20.20.80">
    <property type="entry name" value="Glycosidases"/>
    <property type="match status" value="1"/>
</dbReference>
<feature type="domain" description="Isoamylase 1-3-like C-terminal" evidence="1">
    <location>
        <begin position="78"/>
        <end position="153"/>
    </location>
</feature>
<dbReference type="EMBL" id="JACHMO010000001">
    <property type="protein sequence ID" value="MBB5803181.1"/>
    <property type="molecule type" value="Genomic_DNA"/>
</dbReference>
<gene>
    <name evidence="2" type="ORF">F4560_002949</name>
</gene>
<dbReference type="InterPro" id="IPR017853">
    <property type="entry name" value="GH"/>
</dbReference>
<dbReference type="Gene3D" id="2.60.40.1180">
    <property type="entry name" value="Golgi alpha-mannosidase II"/>
    <property type="match status" value="1"/>
</dbReference>
<dbReference type="Pfam" id="PF21156">
    <property type="entry name" value="ISOA1-3_C"/>
    <property type="match status" value="1"/>
</dbReference>
<reference evidence="2 3" key="1">
    <citation type="submission" date="2020-08" db="EMBL/GenBank/DDBJ databases">
        <title>Sequencing the genomes of 1000 actinobacteria strains.</title>
        <authorList>
            <person name="Klenk H.-P."/>
        </authorList>
    </citation>
    <scope>NUCLEOTIDE SEQUENCE [LARGE SCALE GENOMIC DNA]</scope>
    <source>
        <strain evidence="2 3">DSM 45486</strain>
    </source>
</reference>
<evidence type="ECO:0000313" key="2">
    <source>
        <dbReference type="EMBL" id="MBB5803181.1"/>
    </source>
</evidence>
<dbReference type="SUPFAM" id="SSF51445">
    <property type="entry name" value="(Trans)glycosidases"/>
    <property type="match status" value="1"/>
</dbReference>
<dbReference type="SUPFAM" id="SSF51011">
    <property type="entry name" value="Glycosyl hydrolase domain"/>
    <property type="match status" value="1"/>
</dbReference>
<name>A0A7W9HJJ5_9PSEU</name>
<dbReference type="InterPro" id="IPR013780">
    <property type="entry name" value="Glyco_hydro_b"/>
</dbReference>
<dbReference type="AlphaFoldDB" id="A0A7W9HJJ5"/>